<evidence type="ECO:0000313" key="2">
    <source>
        <dbReference type="EMBL" id="CAS00242.1"/>
    </source>
</evidence>
<gene>
    <name evidence="2" type="ORF">CBG27435</name>
    <name evidence="2" type="ORF">CBG_27435</name>
</gene>
<reference evidence="2 3" key="2">
    <citation type="journal article" date="2011" name="PLoS Genet.">
        <title>Caenorhabditis briggsae recombinant inbred line genotypes reveal inter-strain incompatibility and the evolution of recombination.</title>
        <authorList>
            <person name="Ross J.A."/>
            <person name="Koboldt D.C."/>
            <person name="Staisch J.E."/>
            <person name="Chamberlin H.M."/>
            <person name="Gupta B.P."/>
            <person name="Miller R.D."/>
            <person name="Baird S.E."/>
            <person name="Haag E.S."/>
        </authorList>
    </citation>
    <scope>NUCLEOTIDE SEQUENCE [LARGE SCALE GENOMIC DNA]</scope>
    <source>
        <strain evidence="2 3">AF16</strain>
    </source>
</reference>
<keyword evidence="1" id="KW-0472">Membrane</keyword>
<dbReference type="RefSeq" id="XP_045099802.1">
    <property type="nucleotide sequence ID" value="XM_045238835.1"/>
</dbReference>
<keyword evidence="1" id="KW-0812">Transmembrane</keyword>
<sequence>MFKTISDMLSLDLFLELIFLLFGISNLIQGPLGILNLQHHWWFRLRSRQKPPLLGGLGEDTACNLLWMYNTSRIPTLTKIFSFPSPELASNFSHHPIYSQTDYFRICYETESIH</sequence>
<dbReference type="CTD" id="68918888"/>
<keyword evidence="3" id="KW-1185">Reference proteome</keyword>
<organism evidence="2 3">
    <name type="scientific">Caenorhabditis briggsae</name>
    <dbReference type="NCBI Taxonomy" id="6238"/>
    <lineage>
        <taxon>Eukaryota</taxon>
        <taxon>Metazoa</taxon>
        <taxon>Ecdysozoa</taxon>
        <taxon>Nematoda</taxon>
        <taxon>Chromadorea</taxon>
        <taxon>Rhabditida</taxon>
        <taxon>Rhabditina</taxon>
        <taxon>Rhabditomorpha</taxon>
        <taxon>Rhabditoidea</taxon>
        <taxon>Rhabditidae</taxon>
        <taxon>Peloderinae</taxon>
        <taxon>Caenorhabditis</taxon>
    </lineage>
</organism>
<dbReference type="HOGENOM" id="CLU_2123271_0_0_1"/>
<dbReference type="GeneID" id="68918888"/>
<feature type="transmembrane region" description="Helical" evidence="1">
    <location>
        <begin position="17"/>
        <end position="37"/>
    </location>
</feature>
<accession>B6IK12</accession>
<evidence type="ECO:0000313" key="3">
    <source>
        <dbReference type="Proteomes" id="UP000008549"/>
    </source>
</evidence>
<dbReference type="AlphaFoldDB" id="B6IK12"/>
<protein>
    <submittedName>
        <fullName evidence="2">Protein CBG27435</fullName>
    </submittedName>
</protein>
<dbReference type="EMBL" id="HE600961">
    <property type="protein sequence ID" value="CAS00242.1"/>
    <property type="molecule type" value="Genomic_DNA"/>
</dbReference>
<evidence type="ECO:0000256" key="1">
    <source>
        <dbReference type="SAM" id="Phobius"/>
    </source>
</evidence>
<name>B6IK12_CAEBR</name>
<proteinExistence type="predicted"/>
<dbReference type="eggNOG" id="KOG2504">
    <property type="taxonomic scope" value="Eukaryota"/>
</dbReference>
<dbReference type="Proteomes" id="UP000008549">
    <property type="component" value="Unassembled WGS sequence"/>
</dbReference>
<keyword evidence="1" id="KW-1133">Transmembrane helix</keyword>
<reference evidence="2 3" key="1">
    <citation type="journal article" date="2003" name="PLoS Biol.">
        <title>The genome sequence of Caenorhabditis briggsae: a platform for comparative genomics.</title>
        <authorList>
            <person name="Stein L.D."/>
            <person name="Bao Z."/>
            <person name="Blasiar D."/>
            <person name="Blumenthal T."/>
            <person name="Brent M.R."/>
            <person name="Chen N."/>
            <person name="Chinwalla A."/>
            <person name="Clarke L."/>
            <person name="Clee C."/>
            <person name="Coghlan A."/>
            <person name="Coulson A."/>
            <person name="D'Eustachio P."/>
            <person name="Fitch D.H."/>
            <person name="Fulton L.A."/>
            <person name="Fulton R.E."/>
            <person name="Griffiths-Jones S."/>
            <person name="Harris T.W."/>
            <person name="Hillier L.W."/>
            <person name="Kamath R."/>
            <person name="Kuwabara P.E."/>
            <person name="Mardis E.R."/>
            <person name="Marra M.A."/>
            <person name="Miner T.L."/>
            <person name="Minx P."/>
            <person name="Mullikin J.C."/>
            <person name="Plumb R.W."/>
            <person name="Rogers J."/>
            <person name="Schein J.E."/>
            <person name="Sohrmann M."/>
            <person name="Spieth J."/>
            <person name="Stajich J.E."/>
            <person name="Wei C."/>
            <person name="Willey D."/>
            <person name="Wilson R.K."/>
            <person name="Durbin R."/>
            <person name="Waterston R.H."/>
        </authorList>
    </citation>
    <scope>NUCLEOTIDE SEQUENCE [LARGE SCALE GENOMIC DNA]</scope>
    <source>
        <strain evidence="2 3">AF16</strain>
    </source>
</reference>
<dbReference type="InParanoid" id="B6IK12"/>
<dbReference type="KEGG" id="cbr:CBG_27435"/>